<feature type="transmembrane region" description="Helical" evidence="4">
    <location>
        <begin position="53"/>
        <end position="77"/>
    </location>
</feature>
<dbReference type="GO" id="GO:0005886">
    <property type="term" value="C:plasma membrane"/>
    <property type="evidence" value="ECO:0007669"/>
    <property type="project" value="TreeGrafter"/>
</dbReference>
<evidence type="ECO:0000259" key="5">
    <source>
        <dbReference type="PROSITE" id="PS50850"/>
    </source>
</evidence>
<evidence type="ECO:0000256" key="1">
    <source>
        <dbReference type="ARBA" id="ARBA00022692"/>
    </source>
</evidence>
<dbReference type="PROSITE" id="PS50850">
    <property type="entry name" value="MFS"/>
    <property type="match status" value="1"/>
</dbReference>
<dbReference type="PANTHER" id="PTHR23537:SF1">
    <property type="entry name" value="SUGAR TRANSPORTER"/>
    <property type="match status" value="1"/>
</dbReference>
<feature type="domain" description="Major facilitator superfamily (MFS) profile" evidence="5">
    <location>
        <begin position="56"/>
        <end position="440"/>
    </location>
</feature>
<gene>
    <name evidence="6" type="ORF">BN2476_420028</name>
</gene>
<evidence type="ECO:0000256" key="2">
    <source>
        <dbReference type="ARBA" id="ARBA00022989"/>
    </source>
</evidence>
<evidence type="ECO:0000313" key="7">
    <source>
        <dbReference type="Proteomes" id="UP000195569"/>
    </source>
</evidence>
<feature type="transmembrane region" description="Helical" evidence="4">
    <location>
        <begin position="89"/>
        <end position="110"/>
    </location>
</feature>
<dbReference type="AlphaFoldDB" id="A0A1N7SB11"/>
<feature type="transmembrane region" description="Helical" evidence="4">
    <location>
        <begin position="151"/>
        <end position="172"/>
    </location>
</feature>
<dbReference type="InterPro" id="IPR010645">
    <property type="entry name" value="MFS_4"/>
</dbReference>
<feature type="transmembrane region" description="Helical" evidence="4">
    <location>
        <begin position="352"/>
        <end position="374"/>
    </location>
</feature>
<dbReference type="EMBL" id="CYGY02000042">
    <property type="protein sequence ID" value="SIT44511.1"/>
    <property type="molecule type" value="Genomic_DNA"/>
</dbReference>
<feature type="transmembrane region" description="Helical" evidence="4">
    <location>
        <begin position="328"/>
        <end position="346"/>
    </location>
</feature>
<keyword evidence="3 4" id="KW-0472">Membrane</keyword>
<feature type="transmembrane region" description="Helical" evidence="4">
    <location>
        <begin position="214"/>
        <end position="234"/>
    </location>
</feature>
<sequence>MTTGFARRAFSWTDFSLTDLIERGEWRPKDEALSGEASRAAQDARLPRRGRTLWLAISLSMGSAIALGLARFSYALLLPSMKTDLGWSFAQAGAMNTANALGYLLGALAFPRLSRRWSAGALFIGGCVATALLMAATGMLSDTNALFAQRVATGIASAFIFVSGGVLAARLASSSPRDAGLVLGLYYGGTGWGIVASALLVPATLVAAVHGWQVAWFALAGACVALSVVAGIAARRVDKQHVLRTSAAGEAAATTRHVSVFRYAFALSGYGLFGVGYIGYMTFIVALLHGVGMSEGVVTGFYVLLGMATIVSARIWSRLLDRMRGGQALAVLNALLAFATVLPALVAHPVVAFASGLLFGATFLSAVASTTAFVRHNLPAAHWARGISAFTIVFAFGQIVGPTVIGWVSDGAGLERGLIYSACLLAAGAALATCQRTWAQKGDSVN</sequence>
<feature type="transmembrane region" description="Helical" evidence="4">
    <location>
        <begin position="117"/>
        <end position="139"/>
    </location>
</feature>
<organism evidence="6 7">
    <name type="scientific">Paraburkholderia piptadeniae</name>
    <dbReference type="NCBI Taxonomy" id="1701573"/>
    <lineage>
        <taxon>Bacteria</taxon>
        <taxon>Pseudomonadati</taxon>
        <taxon>Pseudomonadota</taxon>
        <taxon>Betaproteobacteria</taxon>
        <taxon>Burkholderiales</taxon>
        <taxon>Burkholderiaceae</taxon>
        <taxon>Paraburkholderia</taxon>
    </lineage>
</organism>
<evidence type="ECO:0000256" key="3">
    <source>
        <dbReference type="ARBA" id="ARBA00023136"/>
    </source>
</evidence>
<dbReference type="Gene3D" id="1.20.1250.20">
    <property type="entry name" value="MFS general substrate transporter like domains"/>
    <property type="match status" value="2"/>
</dbReference>
<feature type="transmembrane region" description="Helical" evidence="4">
    <location>
        <begin position="263"/>
        <end position="291"/>
    </location>
</feature>
<feature type="transmembrane region" description="Helical" evidence="4">
    <location>
        <begin position="417"/>
        <end position="434"/>
    </location>
</feature>
<dbReference type="SUPFAM" id="SSF103473">
    <property type="entry name" value="MFS general substrate transporter"/>
    <property type="match status" value="1"/>
</dbReference>
<dbReference type="InterPro" id="IPR020846">
    <property type="entry name" value="MFS_dom"/>
</dbReference>
<evidence type="ECO:0000313" key="6">
    <source>
        <dbReference type="EMBL" id="SIT44511.1"/>
    </source>
</evidence>
<proteinExistence type="predicted"/>
<dbReference type="Proteomes" id="UP000195569">
    <property type="component" value="Unassembled WGS sequence"/>
</dbReference>
<keyword evidence="7" id="KW-1185">Reference proteome</keyword>
<dbReference type="InterPro" id="IPR036259">
    <property type="entry name" value="MFS_trans_sf"/>
</dbReference>
<keyword evidence="2 4" id="KW-1133">Transmembrane helix</keyword>
<reference evidence="6" key="1">
    <citation type="submission" date="2016-12" db="EMBL/GenBank/DDBJ databases">
        <authorList>
            <person name="Moulin L."/>
        </authorList>
    </citation>
    <scope>NUCLEOTIDE SEQUENCE [LARGE SCALE GENOMIC DNA]</scope>
    <source>
        <strain evidence="6">STM 7183</strain>
    </source>
</reference>
<dbReference type="Pfam" id="PF06779">
    <property type="entry name" value="MFS_4"/>
    <property type="match status" value="1"/>
</dbReference>
<protein>
    <submittedName>
        <fullName evidence="6">Permeases of the major facilitator superfamily</fullName>
    </submittedName>
</protein>
<feature type="transmembrane region" description="Helical" evidence="4">
    <location>
        <begin position="184"/>
        <end position="208"/>
    </location>
</feature>
<evidence type="ECO:0000256" key="4">
    <source>
        <dbReference type="SAM" id="Phobius"/>
    </source>
</evidence>
<feature type="transmembrane region" description="Helical" evidence="4">
    <location>
        <begin position="297"/>
        <end position="316"/>
    </location>
</feature>
<dbReference type="PANTHER" id="PTHR23537">
    <property type="match status" value="1"/>
</dbReference>
<dbReference type="GO" id="GO:0022857">
    <property type="term" value="F:transmembrane transporter activity"/>
    <property type="evidence" value="ECO:0007669"/>
    <property type="project" value="InterPro"/>
</dbReference>
<name>A0A1N7SB11_9BURK</name>
<accession>A0A1N7SB11</accession>
<comment type="caution">
    <text evidence="6">The sequence shown here is derived from an EMBL/GenBank/DDBJ whole genome shotgun (WGS) entry which is preliminary data.</text>
</comment>
<feature type="transmembrane region" description="Helical" evidence="4">
    <location>
        <begin position="386"/>
        <end position="405"/>
    </location>
</feature>
<keyword evidence="1 4" id="KW-0812">Transmembrane</keyword>